<evidence type="ECO:0000256" key="6">
    <source>
        <dbReference type="ARBA" id="ARBA00022989"/>
    </source>
</evidence>
<evidence type="ECO:0000256" key="9">
    <source>
        <dbReference type="ARBA" id="ARBA00023224"/>
    </source>
</evidence>
<accession>E2BWG4</accession>
<evidence type="ECO:0000256" key="1">
    <source>
        <dbReference type="ARBA" id="ARBA00004651"/>
    </source>
</evidence>
<dbReference type="AlphaFoldDB" id="E2BWG4"/>
<feature type="transmembrane region" description="Helical" evidence="10">
    <location>
        <begin position="287"/>
        <end position="308"/>
    </location>
</feature>
<comment type="similarity">
    <text evidence="10">Belongs to the insect chemoreceptor superfamily. Heteromeric odorant receptor channel (TC 1.A.69) family.</text>
</comment>
<feature type="transmembrane region" description="Helical" evidence="10">
    <location>
        <begin position="167"/>
        <end position="186"/>
    </location>
</feature>
<evidence type="ECO:0000313" key="12">
    <source>
        <dbReference type="Proteomes" id="UP000008237"/>
    </source>
</evidence>
<dbReference type="GO" id="GO:0007165">
    <property type="term" value="P:signal transduction"/>
    <property type="evidence" value="ECO:0007669"/>
    <property type="project" value="UniProtKB-KW"/>
</dbReference>
<dbReference type="Pfam" id="PF02949">
    <property type="entry name" value="7tm_6"/>
    <property type="match status" value="1"/>
</dbReference>
<dbReference type="GO" id="GO:0005549">
    <property type="term" value="F:odorant binding"/>
    <property type="evidence" value="ECO:0007669"/>
    <property type="project" value="InterPro"/>
</dbReference>
<feature type="transmembrane region" description="Helical" evidence="10">
    <location>
        <begin position="67"/>
        <end position="85"/>
    </location>
</feature>
<keyword evidence="3 10" id="KW-0716">Sensory transduction</keyword>
<keyword evidence="5 10" id="KW-0552">Olfaction</keyword>
<organism evidence="12">
    <name type="scientific">Harpegnathos saltator</name>
    <name type="common">Jerdon's jumping ant</name>
    <dbReference type="NCBI Taxonomy" id="610380"/>
    <lineage>
        <taxon>Eukaryota</taxon>
        <taxon>Metazoa</taxon>
        <taxon>Ecdysozoa</taxon>
        <taxon>Arthropoda</taxon>
        <taxon>Hexapoda</taxon>
        <taxon>Insecta</taxon>
        <taxon>Pterygota</taxon>
        <taxon>Neoptera</taxon>
        <taxon>Endopterygota</taxon>
        <taxon>Hymenoptera</taxon>
        <taxon>Apocrita</taxon>
        <taxon>Aculeata</taxon>
        <taxon>Formicoidea</taxon>
        <taxon>Formicidae</taxon>
        <taxon>Ponerinae</taxon>
        <taxon>Ponerini</taxon>
        <taxon>Harpegnathos</taxon>
    </lineage>
</organism>
<sequence length="383" mass="43458">MQLLSLNFLIYSLSGVWRPISWSSSCAKLLYSAFTVFTVVPLYFLVLTQLMDIVLIVDNIDDFTNNSLMLVSIISVCCKATVVVLRRGAITGLVEMLLTEPCRPRDEDELAIQARFDEFIRSCSIKYLLLAMSSVTSVTLRSVISIIEGHLPYRVWLPYDSRKSSLFLITSIHQIVSLIFATFINVGTETLVFGFILQTCAQLDILKCRLNKIVNNETAGYRANQPLSLPNKKQMVISEHIRHHLRIYTYAKMVNRVFNQVLFVQFFGSILVLCTSVYYMSAHITELGALGIVVYTICMFAQILVYCWSGNEVILKSASLADAVYHVNWFSLPVSKRKDLLMIMMRSTIPIKFTSSFLITLSLQSYSNILRTSYSAFNVLQQS</sequence>
<feature type="transmembrane region" description="Helical" evidence="10">
    <location>
        <begin position="261"/>
        <end position="281"/>
    </location>
</feature>
<name>E2BWG4_HARSA</name>
<keyword evidence="2" id="KW-1003">Cell membrane</keyword>
<dbReference type="EMBL" id="GL451131">
    <property type="protein sequence ID" value="EFN79920.1"/>
    <property type="molecule type" value="Genomic_DNA"/>
</dbReference>
<evidence type="ECO:0000313" key="11">
    <source>
        <dbReference type="EMBL" id="EFN79920.1"/>
    </source>
</evidence>
<proteinExistence type="inferred from homology"/>
<dbReference type="InParanoid" id="E2BWG4"/>
<dbReference type="OMA" id="LSECIHH"/>
<dbReference type="FunCoup" id="E2BWG4">
    <property type="interactions" value="61"/>
</dbReference>
<keyword evidence="9 10" id="KW-0807">Transducer</keyword>
<evidence type="ECO:0000256" key="8">
    <source>
        <dbReference type="ARBA" id="ARBA00023170"/>
    </source>
</evidence>
<dbReference type="Proteomes" id="UP000008237">
    <property type="component" value="Unassembled WGS sequence"/>
</dbReference>
<protein>
    <recommendedName>
        <fullName evidence="10">Odorant receptor</fullName>
    </recommendedName>
</protein>
<evidence type="ECO:0000256" key="7">
    <source>
        <dbReference type="ARBA" id="ARBA00023136"/>
    </source>
</evidence>
<evidence type="ECO:0000256" key="5">
    <source>
        <dbReference type="ARBA" id="ARBA00022725"/>
    </source>
</evidence>
<keyword evidence="8 10" id="KW-0675">Receptor</keyword>
<keyword evidence="6 10" id="KW-1133">Transmembrane helix</keyword>
<comment type="caution">
    <text evidence="10">Lacks conserved residue(s) required for the propagation of feature annotation.</text>
</comment>
<keyword evidence="4 10" id="KW-0812">Transmembrane</keyword>
<evidence type="ECO:0000256" key="10">
    <source>
        <dbReference type="RuleBase" id="RU351113"/>
    </source>
</evidence>
<dbReference type="PANTHER" id="PTHR21137:SF35">
    <property type="entry name" value="ODORANT RECEPTOR 19A-RELATED"/>
    <property type="match status" value="1"/>
</dbReference>
<gene>
    <name evidence="11" type="ORF">EAI_16202</name>
</gene>
<evidence type="ECO:0000256" key="2">
    <source>
        <dbReference type="ARBA" id="ARBA00022475"/>
    </source>
</evidence>
<dbReference type="OrthoDB" id="6597368at2759"/>
<reference evidence="11 12" key="1">
    <citation type="journal article" date="2010" name="Science">
        <title>Genomic comparison of the ants Camponotus floridanus and Harpegnathos saltator.</title>
        <authorList>
            <person name="Bonasio R."/>
            <person name="Zhang G."/>
            <person name="Ye C."/>
            <person name="Mutti N.S."/>
            <person name="Fang X."/>
            <person name="Qin N."/>
            <person name="Donahue G."/>
            <person name="Yang P."/>
            <person name="Li Q."/>
            <person name="Li C."/>
            <person name="Zhang P."/>
            <person name="Huang Z."/>
            <person name="Berger S.L."/>
            <person name="Reinberg D."/>
            <person name="Wang J."/>
            <person name="Liebig J."/>
        </authorList>
    </citation>
    <scope>NUCLEOTIDE SEQUENCE [LARGE SCALE GENOMIC DNA]</scope>
    <source>
        <strain evidence="11 12">R22 G/1</strain>
    </source>
</reference>
<dbReference type="InterPro" id="IPR004117">
    <property type="entry name" value="7tm6_olfct_rcpt"/>
</dbReference>
<keyword evidence="12" id="KW-1185">Reference proteome</keyword>
<keyword evidence="7 10" id="KW-0472">Membrane</keyword>
<feature type="transmembrane region" description="Helical" evidence="10">
    <location>
        <begin position="29"/>
        <end position="47"/>
    </location>
</feature>
<evidence type="ECO:0000256" key="4">
    <source>
        <dbReference type="ARBA" id="ARBA00022692"/>
    </source>
</evidence>
<dbReference type="GO" id="GO:0004984">
    <property type="term" value="F:olfactory receptor activity"/>
    <property type="evidence" value="ECO:0007669"/>
    <property type="project" value="InterPro"/>
</dbReference>
<evidence type="ECO:0000256" key="3">
    <source>
        <dbReference type="ARBA" id="ARBA00022606"/>
    </source>
</evidence>
<comment type="subcellular location">
    <subcellularLocation>
        <location evidence="1 10">Cell membrane</location>
        <topology evidence="1 10">Multi-pass membrane protein</topology>
    </subcellularLocation>
</comment>
<dbReference type="PANTHER" id="PTHR21137">
    <property type="entry name" value="ODORANT RECEPTOR"/>
    <property type="match status" value="1"/>
</dbReference>
<dbReference type="GO" id="GO:0005886">
    <property type="term" value="C:plasma membrane"/>
    <property type="evidence" value="ECO:0007669"/>
    <property type="project" value="UniProtKB-SubCell"/>
</dbReference>